<dbReference type="GO" id="GO:0051604">
    <property type="term" value="P:protein maturation"/>
    <property type="evidence" value="ECO:0007669"/>
    <property type="project" value="UniProtKB-UniRule"/>
</dbReference>
<feature type="domain" description="MMS19 N-terminal" evidence="7">
    <location>
        <begin position="262"/>
        <end position="343"/>
    </location>
</feature>
<dbReference type="PANTHER" id="PTHR12891:SF0">
    <property type="entry name" value="MMS19 NUCLEOTIDE EXCISION REPAIR PROTEIN HOMOLOG"/>
    <property type="match status" value="1"/>
</dbReference>
<sequence>MAKPNSWPSHIETFVDLSRPPNEQIASRDAIASLLKNDLLTFQALVKEMSLYLTTTDHIIRGRGILLLGEVLTSLATKPLDNTTVHTLVLFFTDKLADWQALLHGGLIGCLALLRRKSNVGKVTGSDARSLVRSYMDNIQVQSLGKHDRKLCFEILDCLLNHHQDVAATLGDDFISGICEAIDGEKDPQCLMLTFHLVADIARIFPDPFGPLAGEVENPKIWPKNRTTRLVQSRYECTMSLLPSFLYCFIGLMCDISLNLVQPNDDFDVKRDDLSKVLMLVFASTPLFEPFVIPMLLDKLSSSLPLAKVDSLKYLGNCSLKYGADVMAKHAKSIWSSLKEAIFASEQESLLSRISESPDAMTLPDNEIAKEALLCLQKFILQEDGLFLGLILEDQDIELILISAASFKNFKTISVENRQKLYALGHMLSASAKVSVACSNKMFQHFFPRLMGTLGLSKKCSTLGCDDSSITSENLNFGALYLCIELLAACRGLALSSEELHSISVEESWCCLVKKISGSLSEVFQYILVTSTTQEVCEADIHCGVKGLQILATYPRRVSPISESIFENVLTIFVSILAAGCGETLLWKLTLKALMDIGAFLENFHVSEKALSYMTIVVEKVVSFISRDNSAMPLPLQLEAVSGIGTAGLNFMLRATQGLEAAISANFFEASVNGNFKSGETLIHLLECFSNKVLPWFAKSGGFEDVAMRFSANIWDQIESNNSFNISDQGKELLDKMMESMKQAVAGCSNGNQGLIVEKAYNILLSSTQFPRKDSLLFSDSMKLEELQVDQSLNTLSCKDKWIIYLFASVIIALRREIHVPNVRIILNLFMNLLLSGHAPVAQALGSMINKLPSTKSNVDTSCACNLEEAMDVVLKMGLSSTSPLRRHRVVDGDHEAVDKPQSVGVCEFVQSKAMVGLAWIGKGLVMRGSEKMKDVVMIFLRCLLSSSKLKTLPSQQDTLQECKEQEIHPLVMRSAADAFNVLLSDSDVCLNKRFHATMKPLYKQRFFSSMMPILLTSIKESDSSMTRSMLYRAFGNVVSNTPLPAVVTEAKTLVRETAIQCLVAMSGLPHTRIFPMRTKVLQAISKSLDDPKRTVRHEAVRCLQAWASISSRSVNF</sequence>
<evidence type="ECO:0000256" key="5">
    <source>
        <dbReference type="RuleBase" id="RU367072"/>
    </source>
</evidence>
<proteinExistence type="inferred from homology"/>
<evidence type="ECO:0000259" key="6">
    <source>
        <dbReference type="Pfam" id="PF12460"/>
    </source>
</evidence>
<dbReference type="AlphaFoldDB" id="A0A835IAD0"/>
<organism evidence="8 9">
    <name type="scientific">Coptis chinensis</name>
    <dbReference type="NCBI Taxonomy" id="261450"/>
    <lineage>
        <taxon>Eukaryota</taxon>
        <taxon>Viridiplantae</taxon>
        <taxon>Streptophyta</taxon>
        <taxon>Embryophyta</taxon>
        <taxon>Tracheophyta</taxon>
        <taxon>Spermatophyta</taxon>
        <taxon>Magnoliopsida</taxon>
        <taxon>Ranunculales</taxon>
        <taxon>Ranunculaceae</taxon>
        <taxon>Coptidoideae</taxon>
        <taxon>Coptis</taxon>
    </lineage>
</organism>
<reference evidence="8 9" key="1">
    <citation type="submission" date="2020-10" db="EMBL/GenBank/DDBJ databases">
        <title>The Coptis chinensis genome and diversification of protoberbering-type alkaloids.</title>
        <authorList>
            <person name="Wang B."/>
            <person name="Shu S."/>
            <person name="Song C."/>
            <person name="Liu Y."/>
        </authorList>
    </citation>
    <scope>NUCLEOTIDE SEQUENCE [LARGE SCALE GENOMIC DNA]</scope>
    <source>
        <strain evidence="8">HL-2020</strain>
        <tissue evidence="8">Leaf</tissue>
    </source>
</reference>
<evidence type="ECO:0000256" key="4">
    <source>
        <dbReference type="ARBA" id="ARBA00023242"/>
    </source>
</evidence>
<evidence type="ECO:0000313" key="9">
    <source>
        <dbReference type="Proteomes" id="UP000631114"/>
    </source>
</evidence>
<comment type="subcellular location">
    <subcellularLocation>
        <location evidence="1 5">Nucleus</location>
    </subcellularLocation>
</comment>
<dbReference type="GO" id="GO:0006281">
    <property type="term" value="P:DNA repair"/>
    <property type="evidence" value="ECO:0007669"/>
    <property type="project" value="UniProtKB-UniRule"/>
</dbReference>
<keyword evidence="5" id="KW-0227">DNA damage</keyword>
<dbReference type="Proteomes" id="UP000631114">
    <property type="component" value="Unassembled WGS sequence"/>
</dbReference>
<keyword evidence="3" id="KW-0677">Repeat</keyword>
<name>A0A835IAD0_9MAGN</name>
<dbReference type="Gene3D" id="1.25.10.10">
    <property type="entry name" value="Leucine-rich Repeat Variant"/>
    <property type="match status" value="2"/>
</dbReference>
<dbReference type="OrthoDB" id="342900at2759"/>
<comment type="function">
    <text evidence="5">Key component of the cytosolic iron-sulfur protein assembly (CIA) complex, a multiprotein complex that mediates the incorporation of iron-sulfur cluster into apoproteins specifically involved in DNA metabolism and genomic integrity. In the CIA complex, MMS19 acts as an adapter between early-acting CIA components and a subset of cellular target iron-sulfur proteins.</text>
</comment>
<dbReference type="GO" id="GO:0005634">
    <property type="term" value="C:nucleus"/>
    <property type="evidence" value="ECO:0007669"/>
    <property type="project" value="UniProtKB-SubCell"/>
</dbReference>
<feature type="domain" description="MMS19 C-terminal" evidence="6">
    <location>
        <begin position="727"/>
        <end position="1055"/>
    </location>
</feature>
<dbReference type="InterPro" id="IPR016024">
    <property type="entry name" value="ARM-type_fold"/>
</dbReference>
<gene>
    <name evidence="8" type="ORF">IFM89_011515</name>
</gene>
<dbReference type="EMBL" id="JADFTS010000003">
    <property type="protein sequence ID" value="KAF9613791.1"/>
    <property type="molecule type" value="Genomic_DNA"/>
</dbReference>
<evidence type="ECO:0000259" key="7">
    <source>
        <dbReference type="Pfam" id="PF14500"/>
    </source>
</evidence>
<evidence type="ECO:0000256" key="2">
    <source>
        <dbReference type="ARBA" id="ARBA00009340"/>
    </source>
</evidence>
<comment type="similarity">
    <text evidence="2 5">Belongs to the MET18/MMS19 family.</text>
</comment>
<evidence type="ECO:0000313" key="8">
    <source>
        <dbReference type="EMBL" id="KAF9613791.1"/>
    </source>
</evidence>
<dbReference type="GO" id="GO:0097361">
    <property type="term" value="C:cytosolic [4Fe-4S] assembly targeting complex"/>
    <property type="evidence" value="ECO:0007669"/>
    <property type="project" value="UniProtKB-UniRule"/>
</dbReference>
<dbReference type="GO" id="GO:0016226">
    <property type="term" value="P:iron-sulfur cluster assembly"/>
    <property type="evidence" value="ECO:0007669"/>
    <property type="project" value="UniProtKB-UniRule"/>
</dbReference>
<keyword evidence="9" id="KW-1185">Reference proteome</keyword>
<evidence type="ECO:0000256" key="3">
    <source>
        <dbReference type="ARBA" id="ARBA00022737"/>
    </source>
</evidence>
<dbReference type="InterPro" id="IPR039920">
    <property type="entry name" value="MMS19"/>
</dbReference>
<keyword evidence="5" id="KW-0234">DNA repair</keyword>
<dbReference type="Pfam" id="PF12460">
    <property type="entry name" value="MMS19_C"/>
    <property type="match status" value="1"/>
</dbReference>
<dbReference type="SUPFAM" id="SSF48371">
    <property type="entry name" value="ARM repeat"/>
    <property type="match status" value="2"/>
</dbReference>
<dbReference type="InterPro" id="IPR024687">
    <property type="entry name" value="MMS19_C"/>
</dbReference>
<dbReference type="PANTHER" id="PTHR12891">
    <property type="entry name" value="DNA REPAIR/TRANSCRIPTION PROTEIN MET18/MMS19"/>
    <property type="match status" value="1"/>
</dbReference>
<accession>A0A835IAD0</accession>
<dbReference type="InterPro" id="IPR029240">
    <property type="entry name" value="MMS19_N"/>
</dbReference>
<keyword evidence="4 5" id="KW-0539">Nucleus</keyword>
<comment type="caution">
    <text evidence="8">The sequence shown here is derived from an EMBL/GenBank/DDBJ whole genome shotgun (WGS) entry which is preliminary data.</text>
</comment>
<feature type="domain" description="MMS19 N-terminal" evidence="7">
    <location>
        <begin position="46"/>
        <end position="206"/>
    </location>
</feature>
<dbReference type="Pfam" id="PF14500">
    <property type="entry name" value="MMS19_N"/>
    <property type="match status" value="2"/>
</dbReference>
<dbReference type="InterPro" id="IPR011989">
    <property type="entry name" value="ARM-like"/>
</dbReference>
<protein>
    <recommendedName>
        <fullName evidence="5">MMS19 nucleotide excision repair protein</fullName>
    </recommendedName>
</protein>
<evidence type="ECO:0000256" key="1">
    <source>
        <dbReference type="ARBA" id="ARBA00004123"/>
    </source>
</evidence>